<dbReference type="EMBL" id="CP001403">
    <property type="protein sequence ID" value="ACP44952.1"/>
    <property type="molecule type" value="Genomic_DNA"/>
</dbReference>
<evidence type="ECO:0000313" key="2">
    <source>
        <dbReference type="EMBL" id="ACP44952.1"/>
    </source>
</evidence>
<proteinExistence type="predicted"/>
<evidence type="ECO:0000256" key="1">
    <source>
        <dbReference type="SAM" id="Phobius"/>
    </source>
</evidence>
<reference evidence="2 3" key="1">
    <citation type="journal article" date="2009" name="Proc. Natl. Acad. Sci. U.S.A.">
        <title>Biogeography of the Sulfolobus islandicus pan-genome.</title>
        <authorList>
            <person name="Reno M.L."/>
            <person name="Held N.L."/>
            <person name="Fields C.J."/>
            <person name="Burke P.V."/>
            <person name="Whitaker R.J."/>
        </authorList>
    </citation>
    <scope>NUCLEOTIDE SEQUENCE [LARGE SCALE GENOMIC DNA]</scope>
    <source>
        <strain evidence="3">Y.G.57.14 / Yellowstone #1</strain>
    </source>
</reference>
<dbReference type="AlphaFoldDB" id="C3NBG7"/>
<organism evidence="2 3">
    <name type="scientific">Saccharolobus islandicus (strain Y.G.57.14 / Yellowstone #1)</name>
    <name type="common">Sulfolobus islandicus</name>
    <dbReference type="NCBI Taxonomy" id="439386"/>
    <lineage>
        <taxon>Archaea</taxon>
        <taxon>Thermoproteota</taxon>
        <taxon>Thermoprotei</taxon>
        <taxon>Sulfolobales</taxon>
        <taxon>Sulfolobaceae</taxon>
        <taxon>Saccharolobus</taxon>
    </lineage>
</organism>
<gene>
    <name evidence="2" type="ordered locus">YG5714_0663</name>
</gene>
<dbReference type="KEGG" id="siy:YG5714_0663"/>
<dbReference type="HOGENOM" id="CLU_2243976_0_0_2"/>
<sequence>MPNTYTILKKTRLLMKTIEEVCWGFREHGKISKAYPYYVRARLGGQLVPIFIGLYNFFLLALPDILYWNRPEILGITQYLQSILHNMYLGLAITYSLDFILYFVIIAAIHCCIKKGNS</sequence>
<keyword evidence="1" id="KW-0812">Transmembrane</keyword>
<protein>
    <submittedName>
        <fullName evidence="2">Uncharacterized protein</fullName>
    </submittedName>
</protein>
<keyword evidence="1" id="KW-1133">Transmembrane helix</keyword>
<dbReference type="Proteomes" id="UP000002308">
    <property type="component" value="Chromosome"/>
</dbReference>
<feature type="transmembrane region" description="Helical" evidence="1">
    <location>
        <begin position="47"/>
        <end position="68"/>
    </location>
</feature>
<evidence type="ECO:0000313" key="3">
    <source>
        <dbReference type="Proteomes" id="UP000002308"/>
    </source>
</evidence>
<name>C3NBG7_SACI7</name>
<feature type="transmembrane region" description="Helical" evidence="1">
    <location>
        <begin position="88"/>
        <end position="113"/>
    </location>
</feature>
<keyword evidence="1" id="KW-0472">Membrane</keyword>
<accession>C3NBG7</accession>